<name>A0A840Q2V8_9PSEU</name>
<dbReference type="RefSeq" id="WP_184725874.1">
    <property type="nucleotide sequence ID" value="NZ_JACHIW010000001.1"/>
</dbReference>
<protein>
    <submittedName>
        <fullName evidence="1">Uncharacterized protein</fullName>
    </submittedName>
</protein>
<sequence length="55" mass="6211">MLVHRFRDSVAEEFPGQALVLIATAWCGLYPPRRLTLSYPQAVVHNSVDNSQIWG</sequence>
<reference evidence="1 2" key="1">
    <citation type="submission" date="2020-08" db="EMBL/GenBank/DDBJ databases">
        <title>Sequencing the genomes of 1000 actinobacteria strains.</title>
        <authorList>
            <person name="Klenk H.-P."/>
        </authorList>
    </citation>
    <scope>NUCLEOTIDE SEQUENCE [LARGE SCALE GENOMIC DNA]</scope>
    <source>
        <strain evidence="1 2">DSM 45584</strain>
    </source>
</reference>
<evidence type="ECO:0000313" key="2">
    <source>
        <dbReference type="Proteomes" id="UP000584374"/>
    </source>
</evidence>
<accession>A0A840Q2V8</accession>
<proteinExistence type="predicted"/>
<dbReference type="EMBL" id="JACHIW010000001">
    <property type="protein sequence ID" value="MBB5154317.1"/>
    <property type="molecule type" value="Genomic_DNA"/>
</dbReference>
<dbReference type="Proteomes" id="UP000584374">
    <property type="component" value="Unassembled WGS sequence"/>
</dbReference>
<gene>
    <name evidence="1" type="ORF">BJ970_001851</name>
</gene>
<keyword evidence="2" id="KW-1185">Reference proteome</keyword>
<dbReference type="AlphaFoldDB" id="A0A840Q2V8"/>
<organism evidence="1 2">
    <name type="scientific">Saccharopolyspora phatthalungensis</name>
    <dbReference type="NCBI Taxonomy" id="664693"/>
    <lineage>
        <taxon>Bacteria</taxon>
        <taxon>Bacillati</taxon>
        <taxon>Actinomycetota</taxon>
        <taxon>Actinomycetes</taxon>
        <taxon>Pseudonocardiales</taxon>
        <taxon>Pseudonocardiaceae</taxon>
        <taxon>Saccharopolyspora</taxon>
    </lineage>
</organism>
<comment type="caution">
    <text evidence="1">The sequence shown here is derived from an EMBL/GenBank/DDBJ whole genome shotgun (WGS) entry which is preliminary data.</text>
</comment>
<evidence type="ECO:0000313" key="1">
    <source>
        <dbReference type="EMBL" id="MBB5154317.1"/>
    </source>
</evidence>